<dbReference type="EMBL" id="UINC01038795">
    <property type="protein sequence ID" value="SVB36312.1"/>
    <property type="molecule type" value="Genomic_DNA"/>
</dbReference>
<dbReference type="AlphaFoldDB" id="A0A382DE57"/>
<evidence type="ECO:0000313" key="1">
    <source>
        <dbReference type="EMBL" id="SVB36312.1"/>
    </source>
</evidence>
<organism evidence="1">
    <name type="scientific">marine metagenome</name>
    <dbReference type="NCBI Taxonomy" id="408172"/>
    <lineage>
        <taxon>unclassified sequences</taxon>
        <taxon>metagenomes</taxon>
        <taxon>ecological metagenomes</taxon>
    </lineage>
</organism>
<gene>
    <name evidence="1" type="ORF">METZ01_LOCUS189166</name>
</gene>
<sequence length="84" mass="9731">MVTRVARLPEPPCPFFWGAEGLTRDLPVEEIRLFDFGAVGLSADVNVQLLSYVFYHYSYDLQNEDFMKVIKQKTNNSLLHIPRL</sequence>
<protein>
    <submittedName>
        <fullName evidence="1">Uncharacterized protein</fullName>
    </submittedName>
</protein>
<proteinExistence type="predicted"/>
<accession>A0A382DE57</accession>
<reference evidence="1" key="1">
    <citation type="submission" date="2018-05" db="EMBL/GenBank/DDBJ databases">
        <authorList>
            <person name="Lanie J.A."/>
            <person name="Ng W.-L."/>
            <person name="Kazmierczak K.M."/>
            <person name="Andrzejewski T.M."/>
            <person name="Davidsen T.M."/>
            <person name="Wayne K.J."/>
            <person name="Tettelin H."/>
            <person name="Glass J.I."/>
            <person name="Rusch D."/>
            <person name="Podicherti R."/>
            <person name="Tsui H.-C.T."/>
            <person name="Winkler M.E."/>
        </authorList>
    </citation>
    <scope>NUCLEOTIDE SEQUENCE</scope>
</reference>
<name>A0A382DE57_9ZZZZ</name>